<dbReference type="InParanoid" id="L5L6A8"/>
<dbReference type="STRING" id="9402.L5L6A8"/>
<feature type="non-terminal residue" evidence="3">
    <location>
        <position position="1"/>
    </location>
</feature>
<evidence type="ECO:0000313" key="4">
    <source>
        <dbReference type="Proteomes" id="UP000010552"/>
    </source>
</evidence>
<accession>L5L6A8</accession>
<dbReference type="EMBL" id="KB030265">
    <property type="protein sequence ID" value="ELK19269.1"/>
    <property type="molecule type" value="Genomic_DNA"/>
</dbReference>
<feature type="region of interest" description="Disordered" evidence="1">
    <location>
        <begin position="148"/>
        <end position="189"/>
    </location>
</feature>
<evidence type="ECO:0000259" key="2">
    <source>
        <dbReference type="Pfam" id="PF09085"/>
    </source>
</evidence>
<gene>
    <name evidence="3" type="ORF">PAL_GLEAN10005890</name>
</gene>
<dbReference type="FunFam" id="2.60.40.10:FF:000933">
    <property type="entry name" value="Mucosal addressin cell adhesion molecule 1"/>
    <property type="match status" value="1"/>
</dbReference>
<dbReference type="Proteomes" id="UP000010552">
    <property type="component" value="Unassembled WGS sequence"/>
</dbReference>
<feature type="compositionally biased region" description="Polar residues" evidence="1">
    <location>
        <begin position="148"/>
        <end position="171"/>
    </location>
</feature>
<dbReference type="SUPFAM" id="SSF48726">
    <property type="entry name" value="Immunoglobulin"/>
    <property type="match status" value="1"/>
</dbReference>
<protein>
    <submittedName>
        <fullName evidence="3">Mucosal addressin cell adhesion molecule 1</fullName>
    </submittedName>
</protein>
<organism evidence="3 4">
    <name type="scientific">Pteropus alecto</name>
    <name type="common">Black flying fox</name>
    <dbReference type="NCBI Taxonomy" id="9402"/>
    <lineage>
        <taxon>Eukaryota</taxon>
        <taxon>Metazoa</taxon>
        <taxon>Chordata</taxon>
        <taxon>Craniata</taxon>
        <taxon>Vertebrata</taxon>
        <taxon>Euteleostomi</taxon>
        <taxon>Mammalia</taxon>
        <taxon>Eutheria</taxon>
        <taxon>Laurasiatheria</taxon>
        <taxon>Chiroptera</taxon>
        <taxon>Yinpterochiroptera</taxon>
        <taxon>Pteropodoidea</taxon>
        <taxon>Pteropodidae</taxon>
        <taxon>Pteropodinae</taxon>
        <taxon>Pteropus</taxon>
    </lineage>
</organism>
<dbReference type="AlphaFoldDB" id="L5L6A8"/>
<evidence type="ECO:0000256" key="1">
    <source>
        <dbReference type="SAM" id="MobiDB-lite"/>
    </source>
</evidence>
<dbReference type="eggNOG" id="ENOG502SR0W">
    <property type="taxonomic scope" value="Eukaryota"/>
</dbReference>
<dbReference type="Pfam" id="PF09085">
    <property type="entry name" value="Adhes-Ig_like"/>
    <property type="match status" value="1"/>
</dbReference>
<dbReference type="InterPro" id="IPR013783">
    <property type="entry name" value="Ig-like_fold"/>
</dbReference>
<proteinExistence type="predicted"/>
<dbReference type="PANTHER" id="PTHR14162:SF1">
    <property type="entry name" value="MUCOSAL ADDRESSIN CELL ADHESION MOLECULE 1"/>
    <property type="match status" value="1"/>
</dbReference>
<dbReference type="InterPro" id="IPR015169">
    <property type="entry name" value="Adhes-Ig-like"/>
</dbReference>
<sequence length="343" mass="36837">VLSVQNASLSAAGTRVCVGSCGNLTFQHKVQLLVFAFPDQLIVSPVALVAGQDREVACTAHNVTPADPDALSLSLLLGDRELEGVQALDHDLGEEPQEGEGQLFRVTERWLLPPLGTPAPPTLHCQATMRLPGLELNHRRPIPVLHSLTSQEPPVTTSPEATLQQGSSHSPRSPDPKPGNSSIVPCHPKIRQSPAPAGLELLCEADCGPGVAVRWTRAPGHLEAYERRETRARAQLSVPWAGCHPEGWFQCRLDPGGQTASLYLVPEVCEFGWSRCWGGWEGGEPCIKASDMEVPCPDFPNHPGGFSLTARVQSPGMAMTVNIKDHAGFTAVCKLNVRGYSSL</sequence>
<dbReference type="GO" id="GO:0050901">
    <property type="term" value="P:leukocyte tethering or rolling"/>
    <property type="evidence" value="ECO:0007669"/>
    <property type="project" value="TreeGrafter"/>
</dbReference>
<dbReference type="GO" id="GO:2000403">
    <property type="term" value="P:positive regulation of lymphocyte migration"/>
    <property type="evidence" value="ECO:0007669"/>
    <property type="project" value="InterPro"/>
</dbReference>
<dbReference type="InterPro" id="IPR036179">
    <property type="entry name" value="Ig-like_dom_sf"/>
</dbReference>
<dbReference type="GO" id="GO:0016020">
    <property type="term" value="C:membrane"/>
    <property type="evidence" value="ECO:0007669"/>
    <property type="project" value="InterPro"/>
</dbReference>
<dbReference type="GO" id="GO:0034113">
    <property type="term" value="P:heterotypic cell-cell adhesion"/>
    <property type="evidence" value="ECO:0007669"/>
    <property type="project" value="TreeGrafter"/>
</dbReference>
<name>L5L6A8_PTEAL</name>
<dbReference type="PANTHER" id="PTHR14162">
    <property type="entry name" value="MUCOSAL ADDRESSIN CELL ADHESION MOLECULE-1"/>
    <property type="match status" value="1"/>
</dbReference>
<dbReference type="Gene3D" id="2.60.40.10">
    <property type="entry name" value="Immunoglobulins"/>
    <property type="match status" value="1"/>
</dbReference>
<reference evidence="4" key="1">
    <citation type="journal article" date="2013" name="Science">
        <title>Comparative analysis of bat genomes provides insight into the evolution of flight and immunity.</title>
        <authorList>
            <person name="Zhang G."/>
            <person name="Cowled C."/>
            <person name="Shi Z."/>
            <person name="Huang Z."/>
            <person name="Bishop-Lilly K.A."/>
            <person name="Fang X."/>
            <person name="Wynne J.W."/>
            <person name="Xiong Z."/>
            <person name="Baker M.L."/>
            <person name="Zhao W."/>
            <person name="Tachedjian M."/>
            <person name="Zhu Y."/>
            <person name="Zhou P."/>
            <person name="Jiang X."/>
            <person name="Ng J."/>
            <person name="Yang L."/>
            <person name="Wu L."/>
            <person name="Xiao J."/>
            <person name="Feng Y."/>
            <person name="Chen Y."/>
            <person name="Sun X."/>
            <person name="Zhang Y."/>
            <person name="Marsh G.A."/>
            <person name="Crameri G."/>
            <person name="Broder C.C."/>
            <person name="Frey K.G."/>
            <person name="Wang L.F."/>
            <person name="Wang J."/>
        </authorList>
    </citation>
    <scope>NUCLEOTIDE SEQUENCE [LARGE SCALE GENOMIC DNA]</scope>
</reference>
<feature type="domain" description="Adhesion molecule immunoglobulin-like" evidence="2">
    <location>
        <begin position="36"/>
        <end position="145"/>
    </location>
</feature>
<dbReference type="GO" id="GO:0098640">
    <property type="term" value="F:integrin binding involved in cell-matrix adhesion"/>
    <property type="evidence" value="ECO:0007669"/>
    <property type="project" value="InterPro"/>
</dbReference>
<dbReference type="InterPro" id="IPR037413">
    <property type="entry name" value="MADCAM1"/>
</dbReference>
<dbReference type="GO" id="GO:0007229">
    <property type="term" value="P:integrin-mediated signaling pathway"/>
    <property type="evidence" value="ECO:0007669"/>
    <property type="project" value="InterPro"/>
</dbReference>
<keyword evidence="4" id="KW-1185">Reference proteome</keyword>
<evidence type="ECO:0000313" key="3">
    <source>
        <dbReference type="EMBL" id="ELK19269.1"/>
    </source>
</evidence>